<keyword evidence="1" id="KW-0732">Signal</keyword>
<organism evidence="2">
    <name type="scientific">Phaeodactylum tricornutum</name>
    <name type="common">Diatom</name>
    <dbReference type="NCBI Taxonomy" id="2850"/>
    <lineage>
        <taxon>Eukaryota</taxon>
        <taxon>Sar</taxon>
        <taxon>Stramenopiles</taxon>
        <taxon>Ochrophyta</taxon>
        <taxon>Bacillariophyta</taxon>
        <taxon>Bacillariophyceae</taxon>
        <taxon>Bacillariophycidae</taxon>
        <taxon>Naviculales</taxon>
        <taxon>Phaeodactylaceae</taxon>
        <taxon>Phaeodactylum</taxon>
    </lineage>
</organism>
<feature type="non-terminal residue" evidence="2">
    <location>
        <position position="153"/>
    </location>
</feature>
<feature type="signal peptide" evidence="1">
    <location>
        <begin position="1"/>
        <end position="29"/>
    </location>
</feature>
<feature type="chain" id="PRO_5035442525" evidence="1">
    <location>
        <begin position="30"/>
        <end position="153"/>
    </location>
</feature>
<name>A0A8J9T9N0_PHATR</name>
<evidence type="ECO:0000256" key="1">
    <source>
        <dbReference type="SAM" id="SignalP"/>
    </source>
</evidence>
<evidence type="ECO:0000313" key="2">
    <source>
        <dbReference type="EMBL" id="CAG9286830.1"/>
    </source>
</evidence>
<dbReference type="Proteomes" id="UP000836788">
    <property type="component" value="Chromosome 24"/>
</dbReference>
<protein>
    <submittedName>
        <fullName evidence="2">Uncharacterized protein</fullName>
    </submittedName>
</protein>
<dbReference type="AlphaFoldDB" id="A0A8J9T9N0"/>
<dbReference type="EMBL" id="OU594965">
    <property type="protein sequence ID" value="CAG9286830.1"/>
    <property type="molecule type" value="Genomic_DNA"/>
</dbReference>
<proteinExistence type="predicted"/>
<reference evidence="2" key="1">
    <citation type="submission" date="2022-02" db="EMBL/GenBank/DDBJ databases">
        <authorList>
            <person name="Giguere J D."/>
        </authorList>
    </citation>
    <scope>NUCLEOTIDE SEQUENCE</scope>
    <source>
        <strain evidence="2">CCAP 1055/1</strain>
    </source>
</reference>
<sequence length="153" mass="16100">MISKGKMTRFGIFLVFTAAFGTARHGAYAQTDPAADCLNAVADYVACLASNDDCTDCDAEFMPLDPSSTSFNLEEAVCPAVNCCQTCADAARGFYQCFVGSLCTADFDISGCDLICDPTTYPYTNEGTASDSPCAQEESAFAGCIVRDACLSS</sequence>
<gene>
    <name evidence="2" type="ORF">PTTT1_LOCUS33586</name>
</gene>
<accession>A0A8J9T9N0</accession>